<dbReference type="EMBL" id="GQ403788">
    <property type="protein sequence ID" value="ADD25738.1"/>
    <property type="molecule type" value="Genomic_DNA"/>
</dbReference>
<accession>D3W0H2</accession>
<dbReference type="Proteomes" id="UP000207683">
    <property type="component" value="Segment"/>
</dbReference>
<evidence type="ECO:0000256" key="1">
    <source>
        <dbReference type="SAM" id="MobiDB-lite"/>
    </source>
</evidence>
<protein>
    <recommendedName>
        <fullName evidence="4">Phage protein</fullName>
    </recommendedName>
</protein>
<proteinExistence type="predicted"/>
<evidence type="ECO:0008006" key="4">
    <source>
        <dbReference type="Google" id="ProtNLM"/>
    </source>
</evidence>
<feature type="region of interest" description="Disordered" evidence="1">
    <location>
        <begin position="172"/>
        <end position="192"/>
    </location>
</feature>
<dbReference type="RefSeq" id="YP_009140428.1">
    <property type="nucleotide sequence ID" value="NC_027120.1"/>
</dbReference>
<dbReference type="OrthoDB" id="26730at10239"/>
<name>D3W0H2_9CAUD</name>
<dbReference type="InterPro" id="IPR021739">
    <property type="entry name" value="SaV-like"/>
</dbReference>
<feature type="compositionally biased region" description="Acidic residues" evidence="1">
    <location>
        <begin position="182"/>
        <end position="192"/>
    </location>
</feature>
<dbReference type="KEGG" id="vg:24366542"/>
<organism evidence="2 3">
    <name type="scientific">Lactococcus phage 1358</name>
    <dbReference type="NCBI Taxonomy" id="741942"/>
    <lineage>
        <taxon>Viruses</taxon>
        <taxon>Duplodnaviria</taxon>
        <taxon>Heunggongvirae</taxon>
        <taxon>Uroviricota</taxon>
        <taxon>Caudoviricetes</taxon>
        <taxon>Whiteheadvirus</taxon>
        <taxon>Whiteheadvirus wv1358</taxon>
    </lineage>
</organism>
<sequence length="270" mass="30386">MTEKFVLWNQDKARYLKKGCDMKTVNDGRAKHAKHLDEAEVFEDYDIAKEYMHALNEATKRFFYLGDPWGVINFDFTDHFCEKNAEDLVEELKAIDPRVTGEEAAESIKEASKNIREAMTPKALTRTSPATRCGTCERFDCVCLKCPLSGLPIVACGCDGCERLLSDIAPDKHNKPTSLAEDAGEPEEDEDEAIKPNHYAQGAGGATFDVIEALYQVLPWGQFKGYMKGNIIKYTVRYDAKNGTEDVEKAAEYNRRLMAYELREGAKNAD</sequence>
<keyword evidence="3" id="KW-1185">Reference proteome</keyword>
<dbReference type="GeneID" id="24366542"/>
<evidence type="ECO:0000313" key="2">
    <source>
        <dbReference type="EMBL" id="ADD25738.1"/>
    </source>
</evidence>
<evidence type="ECO:0000313" key="3">
    <source>
        <dbReference type="Proteomes" id="UP000207683"/>
    </source>
</evidence>
<reference evidence="2 3" key="1">
    <citation type="journal article" date="2010" name="Appl. Environ. Microbiol.">
        <title>Genome organization and characterization of the virulent lactococcal phage 1358 and its similarities to Listeria phages.</title>
        <authorList>
            <person name="Dupuis M.E."/>
            <person name="Moineau S."/>
        </authorList>
    </citation>
    <scope>NUCLEOTIDE SEQUENCE [LARGE SCALE GENOMIC DNA]</scope>
</reference>
<dbReference type="Pfam" id="PF11753">
    <property type="entry name" value="DUF3310"/>
    <property type="match status" value="1"/>
</dbReference>